<name>A0AA39KDM7_ARMTA</name>
<comment type="caution">
    <text evidence="1">The sequence shown here is derived from an EMBL/GenBank/DDBJ whole genome shotgun (WGS) entry which is preliminary data.</text>
</comment>
<evidence type="ECO:0000313" key="2">
    <source>
        <dbReference type="Proteomes" id="UP001175211"/>
    </source>
</evidence>
<keyword evidence="2" id="KW-1185">Reference proteome</keyword>
<reference evidence="1" key="1">
    <citation type="submission" date="2023-06" db="EMBL/GenBank/DDBJ databases">
        <authorList>
            <consortium name="Lawrence Berkeley National Laboratory"/>
            <person name="Ahrendt S."/>
            <person name="Sahu N."/>
            <person name="Indic B."/>
            <person name="Wong-Bajracharya J."/>
            <person name="Merenyi Z."/>
            <person name="Ke H.-M."/>
            <person name="Monk M."/>
            <person name="Kocsube S."/>
            <person name="Drula E."/>
            <person name="Lipzen A."/>
            <person name="Balint B."/>
            <person name="Henrissat B."/>
            <person name="Andreopoulos B."/>
            <person name="Martin F.M."/>
            <person name="Harder C.B."/>
            <person name="Rigling D."/>
            <person name="Ford K.L."/>
            <person name="Foster G.D."/>
            <person name="Pangilinan J."/>
            <person name="Papanicolaou A."/>
            <person name="Barry K."/>
            <person name="LaButti K."/>
            <person name="Viragh M."/>
            <person name="Koriabine M."/>
            <person name="Yan M."/>
            <person name="Riley R."/>
            <person name="Champramary S."/>
            <person name="Plett K.L."/>
            <person name="Tsai I.J."/>
            <person name="Slot J."/>
            <person name="Sipos G."/>
            <person name="Plett J."/>
            <person name="Nagy L.G."/>
            <person name="Grigoriev I.V."/>
        </authorList>
    </citation>
    <scope>NUCLEOTIDE SEQUENCE</scope>
    <source>
        <strain evidence="1">CCBAS 213</strain>
    </source>
</reference>
<dbReference type="Proteomes" id="UP001175211">
    <property type="component" value="Unassembled WGS sequence"/>
</dbReference>
<protein>
    <submittedName>
        <fullName evidence="1">Uncharacterized protein</fullName>
    </submittedName>
</protein>
<dbReference type="RefSeq" id="XP_060331465.1">
    <property type="nucleotide sequence ID" value="XM_060481643.1"/>
</dbReference>
<organism evidence="1 2">
    <name type="scientific">Armillaria tabescens</name>
    <name type="common">Ringless honey mushroom</name>
    <name type="synonym">Agaricus tabescens</name>
    <dbReference type="NCBI Taxonomy" id="1929756"/>
    <lineage>
        <taxon>Eukaryota</taxon>
        <taxon>Fungi</taxon>
        <taxon>Dikarya</taxon>
        <taxon>Basidiomycota</taxon>
        <taxon>Agaricomycotina</taxon>
        <taxon>Agaricomycetes</taxon>
        <taxon>Agaricomycetidae</taxon>
        <taxon>Agaricales</taxon>
        <taxon>Marasmiineae</taxon>
        <taxon>Physalacriaceae</taxon>
        <taxon>Desarmillaria</taxon>
    </lineage>
</organism>
<evidence type="ECO:0000313" key="1">
    <source>
        <dbReference type="EMBL" id="KAK0459239.1"/>
    </source>
</evidence>
<proteinExistence type="predicted"/>
<accession>A0AA39KDM7</accession>
<sequence length="247" mass="28169">MDVDIKLYLKPRPAHSKFGDRPWMLLNSSFPYGPFCSWQRIPPDATEMHTVHSPILAAALTKFHVEILPKLQKFHPEIPRIRAAATASAFSVVRWEGFDAVMQAQDFFAYCQYQPVKLMLGDEAPPPPTRSFTSTTHSPEFQKLLNDTLFPLRCDIELVDLDTDLQRLLWTSILLELLGNLKPLLELQDYFHSCFQKNPIGYVFGCIERYVLPHLDGWIGGGESFDDQSNLGCSTTSLLKNRKIKVD</sequence>
<dbReference type="GeneID" id="85365191"/>
<dbReference type="EMBL" id="JAUEPS010000015">
    <property type="protein sequence ID" value="KAK0459239.1"/>
    <property type="molecule type" value="Genomic_DNA"/>
</dbReference>
<gene>
    <name evidence="1" type="ORF">EV420DRAFT_310225</name>
</gene>
<dbReference type="AlphaFoldDB" id="A0AA39KDM7"/>